<proteinExistence type="predicted"/>
<comment type="caution">
    <text evidence="1">The sequence shown here is derived from an EMBL/GenBank/DDBJ whole genome shotgun (WGS) entry which is preliminary data.</text>
</comment>
<accession>A0A1L8CVH9</accession>
<keyword evidence="2" id="KW-1185">Reference proteome</keyword>
<dbReference type="GO" id="GO:0006261">
    <property type="term" value="P:DNA-templated DNA replication"/>
    <property type="evidence" value="ECO:0007669"/>
    <property type="project" value="TreeGrafter"/>
</dbReference>
<dbReference type="AlphaFoldDB" id="A0A1L8CVH9"/>
<evidence type="ECO:0000313" key="2">
    <source>
        <dbReference type="Proteomes" id="UP000187485"/>
    </source>
</evidence>
<protein>
    <submittedName>
        <fullName evidence="1">DNA polymerase III subunit delta</fullName>
    </submittedName>
</protein>
<dbReference type="RefSeq" id="WP_075859386.1">
    <property type="nucleotide sequence ID" value="NZ_BDJK01000020.1"/>
</dbReference>
<name>A0A1L8CVH9_9THEO</name>
<gene>
    <name evidence="1" type="ORF">cpu_14480</name>
</gene>
<dbReference type="OrthoDB" id="9810148at2"/>
<reference evidence="2" key="1">
    <citation type="submission" date="2016-12" db="EMBL/GenBank/DDBJ databases">
        <title>Draft Genome Sequences od Carboxydothermus pertinax and islandicus, Hydrogenogenic Carboxydotrophic Bacteria.</title>
        <authorList>
            <person name="Fukuyama Y."/>
            <person name="Ohmae K."/>
            <person name="Yoneda Y."/>
            <person name="Yoshida T."/>
            <person name="Sako Y."/>
        </authorList>
    </citation>
    <scope>NUCLEOTIDE SEQUENCE [LARGE SCALE GENOMIC DNA]</scope>
    <source>
        <strain evidence="2">Ug1</strain>
    </source>
</reference>
<dbReference type="Gene3D" id="3.40.50.300">
    <property type="entry name" value="P-loop containing nucleotide triphosphate hydrolases"/>
    <property type="match status" value="1"/>
</dbReference>
<organism evidence="1 2">
    <name type="scientific">Carboxydothermus pertinax</name>
    <dbReference type="NCBI Taxonomy" id="870242"/>
    <lineage>
        <taxon>Bacteria</taxon>
        <taxon>Bacillati</taxon>
        <taxon>Bacillota</taxon>
        <taxon>Clostridia</taxon>
        <taxon>Thermoanaerobacterales</taxon>
        <taxon>Thermoanaerobacteraceae</taxon>
        <taxon>Carboxydothermus</taxon>
    </lineage>
</organism>
<dbReference type="EMBL" id="BDJK01000020">
    <property type="protein sequence ID" value="GAV22938.1"/>
    <property type="molecule type" value="Genomic_DNA"/>
</dbReference>
<dbReference type="PANTHER" id="PTHR11669">
    <property type="entry name" value="REPLICATION FACTOR C / DNA POLYMERASE III GAMMA-TAU SUBUNIT"/>
    <property type="match status" value="1"/>
</dbReference>
<dbReference type="Proteomes" id="UP000187485">
    <property type="component" value="Unassembled WGS sequence"/>
</dbReference>
<evidence type="ECO:0000313" key="1">
    <source>
        <dbReference type="EMBL" id="GAV22938.1"/>
    </source>
</evidence>
<sequence length="267" mass="30931">MDNLIIEALNQDKLSHAYLLISPVLEAAVAFARRMAREILIKSAHDPVEATTLVDAGTHPDFLWLSPDGNSFKIWQVNEVLIPKVYLTPQKGRRKVVILEEVDKMTIDAANAFLKILEEPPAGVTYLLIATMPEKVLSTIHSRCQKVKVSAEDFTNQYREYAERFYELLTLPWEEFYKKTEKLTREELNNLLLAGELILRDALIVGKGLENLFYPELSEKAKELNRLGEEEIYRLFNRLEEFLAKNRLNLNPRLVLENLYLNFSFYK</sequence>
<dbReference type="STRING" id="870242.cpu_14480"/>
<dbReference type="InterPro" id="IPR027417">
    <property type="entry name" value="P-loop_NTPase"/>
</dbReference>
<dbReference type="Pfam" id="PF13177">
    <property type="entry name" value="DNA_pol3_delta2"/>
    <property type="match status" value="1"/>
</dbReference>
<dbReference type="InterPro" id="IPR050238">
    <property type="entry name" value="DNA_Rep/Repair_Clamp_Loader"/>
</dbReference>
<dbReference type="PANTHER" id="PTHR11669:SF8">
    <property type="entry name" value="DNA POLYMERASE III SUBUNIT DELTA"/>
    <property type="match status" value="1"/>
</dbReference>
<dbReference type="SUPFAM" id="SSF52540">
    <property type="entry name" value="P-loop containing nucleoside triphosphate hydrolases"/>
    <property type="match status" value="1"/>
</dbReference>